<name>A0AAV7Y6I2_9EUKA</name>
<protein>
    <submittedName>
        <fullName evidence="6">Protein af-9</fullName>
    </submittedName>
</protein>
<comment type="caution">
    <text evidence="6">The sequence shown here is derived from an EMBL/GenBank/DDBJ whole genome shotgun (WGS) entry which is preliminary data.</text>
</comment>
<dbReference type="InterPro" id="IPR005033">
    <property type="entry name" value="YEATS"/>
</dbReference>
<dbReference type="GO" id="GO:0005634">
    <property type="term" value="C:nucleus"/>
    <property type="evidence" value="ECO:0007669"/>
    <property type="project" value="UniProtKB-SubCell"/>
</dbReference>
<dbReference type="InterPro" id="IPR055129">
    <property type="entry name" value="YEATS_dom"/>
</dbReference>
<evidence type="ECO:0000313" key="7">
    <source>
        <dbReference type="Proteomes" id="UP001146793"/>
    </source>
</evidence>
<dbReference type="InterPro" id="IPR038704">
    <property type="entry name" value="YEAST_sf"/>
</dbReference>
<dbReference type="Gene3D" id="2.60.40.1970">
    <property type="entry name" value="YEATS domain"/>
    <property type="match status" value="1"/>
</dbReference>
<dbReference type="GO" id="GO:0006355">
    <property type="term" value="P:regulation of DNA-templated transcription"/>
    <property type="evidence" value="ECO:0007669"/>
    <property type="project" value="InterPro"/>
</dbReference>
<dbReference type="Proteomes" id="UP001146793">
    <property type="component" value="Unassembled WGS sequence"/>
</dbReference>
<evidence type="ECO:0000259" key="5">
    <source>
        <dbReference type="PROSITE" id="PS51037"/>
    </source>
</evidence>
<comment type="subcellular location">
    <subcellularLocation>
        <location evidence="4">Nucleus</location>
    </subcellularLocation>
</comment>
<keyword evidence="2" id="KW-0804">Transcription</keyword>
<keyword evidence="3 4" id="KW-0539">Nucleus</keyword>
<dbReference type="AlphaFoldDB" id="A0AAV7Y6I2"/>
<evidence type="ECO:0000256" key="4">
    <source>
        <dbReference type="PROSITE-ProRule" id="PRU00376"/>
    </source>
</evidence>
<sequence length="211" mass="24653">MSTKVVVIEKQVRYGNTSYELPSQEGDNTHQWTIFFESANGEDLSLYVKKVSFHLHESFPEPTIDVYVPPYEVTMNGWGEFKILIEVEFDDESNQRKEFSHLLKVFPPKNERSLKITKQAICKFVDPSTEFLHKLEIAKRTASLRTTSRKKKNPESNLSLKQIEDLVIRQIQTTKRDLSQIEDHTNQIFKQLQLINPQTANILETLFSKFF</sequence>
<organism evidence="6 7">
    <name type="scientific">Anaeramoeba flamelloides</name>
    <dbReference type="NCBI Taxonomy" id="1746091"/>
    <lineage>
        <taxon>Eukaryota</taxon>
        <taxon>Metamonada</taxon>
        <taxon>Anaeramoebidae</taxon>
        <taxon>Anaeramoeba</taxon>
    </lineage>
</organism>
<feature type="domain" description="YEATS" evidence="5">
    <location>
        <begin position="2"/>
        <end position="138"/>
    </location>
</feature>
<accession>A0AAV7Y6I2</accession>
<reference evidence="6" key="1">
    <citation type="submission" date="2022-08" db="EMBL/GenBank/DDBJ databases">
        <title>Novel sulphate-reducing endosymbionts in the free-living metamonad Anaeramoeba.</title>
        <authorList>
            <person name="Jerlstrom-Hultqvist J."/>
            <person name="Cepicka I."/>
            <person name="Gallot-Lavallee L."/>
            <person name="Salas-Leiva D."/>
            <person name="Curtis B.A."/>
            <person name="Zahonova K."/>
            <person name="Pipaliya S."/>
            <person name="Dacks J."/>
            <person name="Roger A.J."/>
        </authorList>
    </citation>
    <scope>NUCLEOTIDE SEQUENCE</scope>
    <source>
        <strain evidence="6">Busselton2</strain>
    </source>
</reference>
<dbReference type="PROSITE" id="PS51037">
    <property type="entry name" value="YEATS"/>
    <property type="match status" value="1"/>
</dbReference>
<dbReference type="PANTHER" id="PTHR47573:SF1">
    <property type="entry name" value="PROTEIN AF-9 HOMOLOG"/>
    <property type="match status" value="1"/>
</dbReference>
<evidence type="ECO:0000256" key="3">
    <source>
        <dbReference type="ARBA" id="ARBA00023242"/>
    </source>
</evidence>
<gene>
    <name evidence="6" type="ORF">M0812_27532</name>
</gene>
<dbReference type="PANTHER" id="PTHR47573">
    <property type="entry name" value="PROTEIN AF-9 HOMOLOG"/>
    <property type="match status" value="1"/>
</dbReference>
<proteinExistence type="predicted"/>
<evidence type="ECO:0000313" key="6">
    <source>
        <dbReference type="EMBL" id="KAJ3425099.1"/>
    </source>
</evidence>
<dbReference type="Pfam" id="PF03366">
    <property type="entry name" value="YEATS"/>
    <property type="match status" value="1"/>
</dbReference>
<evidence type="ECO:0000256" key="2">
    <source>
        <dbReference type="ARBA" id="ARBA00023163"/>
    </source>
</evidence>
<dbReference type="EMBL" id="JANTQA010000070">
    <property type="protein sequence ID" value="KAJ3425099.1"/>
    <property type="molecule type" value="Genomic_DNA"/>
</dbReference>
<evidence type="ECO:0000256" key="1">
    <source>
        <dbReference type="ARBA" id="ARBA00023015"/>
    </source>
</evidence>
<keyword evidence="1" id="KW-0805">Transcription regulation</keyword>